<dbReference type="FunFam" id="2.40.10.10:FF:000068">
    <property type="entry name" value="transmembrane protease serine 2"/>
    <property type="match status" value="1"/>
</dbReference>
<feature type="domain" description="Peptidase S1" evidence="6">
    <location>
        <begin position="27"/>
        <end position="256"/>
    </location>
</feature>
<dbReference type="GO" id="GO:0004252">
    <property type="term" value="F:serine-type endopeptidase activity"/>
    <property type="evidence" value="ECO:0007669"/>
    <property type="project" value="InterPro"/>
</dbReference>
<dbReference type="OrthoDB" id="6432550at2759"/>
<protein>
    <submittedName>
        <fullName evidence="7">Group 3 allergen SMIPP-S Yv7016C10</fullName>
    </submittedName>
</protein>
<dbReference type="PROSITE" id="PS50240">
    <property type="entry name" value="TRYPSIN_DOM"/>
    <property type="match status" value="1"/>
</dbReference>
<evidence type="ECO:0000256" key="1">
    <source>
        <dbReference type="ARBA" id="ARBA00022670"/>
    </source>
</evidence>
<dbReference type="EMBL" id="AY333083">
    <property type="protein sequence ID" value="AAR14093.1"/>
    <property type="molecule type" value="mRNA"/>
</dbReference>
<evidence type="ECO:0000313" key="7">
    <source>
        <dbReference type="EMBL" id="AAR14093.1"/>
    </source>
</evidence>
<dbReference type="GO" id="GO:0006508">
    <property type="term" value="P:proteolysis"/>
    <property type="evidence" value="ECO:0007669"/>
    <property type="project" value="UniProtKB-KW"/>
</dbReference>
<evidence type="ECO:0000256" key="2">
    <source>
        <dbReference type="ARBA" id="ARBA00022801"/>
    </source>
</evidence>
<organism evidence="7">
    <name type="scientific">Sarcoptes scabiei</name>
    <name type="common">Itch mite</name>
    <name type="synonym">Acarus scabiei</name>
    <dbReference type="NCBI Taxonomy" id="52283"/>
    <lineage>
        <taxon>Eukaryota</taxon>
        <taxon>Metazoa</taxon>
        <taxon>Ecdysozoa</taxon>
        <taxon>Arthropoda</taxon>
        <taxon>Chelicerata</taxon>
        <taxon>Arachnida</taxon>
        <taxon>Acari</taxon>
        <taxon>Acariformes</taxon>
        <taxon>Sarcoptiformes</taxon>
        <taxon>Astigmata</taxon>
        <taxon>Psoroptidia</taxon>
        <taxon>Sarcoptoidea</taxon>
        <taxon>Sarcoptidae</taxon>
        <taxon>Sarcoptinae</taxon>
        <taxon>Sarcoptes</taxon>
    </lineage>
</organism>
<evidence type="ECO:0000256" key="3">
    <source>
        <dbReference type="ARBA" id="ARBA00022825"/>
    </source>
</evidence>
<keyword evidence="1" id="KW-0645">Protease</keyword>
<reference evidence="7" key="1">
    <citation type="journal article" date="2003" name="J. Invest. Dermatol.">
        <title>Mechanisms for a novel immune evasion strategy in the scabies mite sarcoptes scabiei: a multigene family of inactivated serine proteases.</title>
        <authorList>
            <person name="Holt D.C."/>
            <person name="Fischer K."/>
            <person name="Allen G.E."/>
            <person name="Wilson D."/>
            <person name="Wilson P."/>
            <person name="Slade R."/>
            <person name="Currie B.J."/>
            <person name="Walton S.F."/>
            <person name="Kemp D.J."/>
        </authorList>
    </citation>
    <scope>NUCLEOTIDE SEQUENCE</scope>
</reference>
<evidence type="ECO:0000256" key="4">
    <source>
        <dbReference type="ARBA" id="ARBA00023157"/>
    </source>
</evidence>
<evidence type="ECO:0000259" key="6">
    <source>
        <dbReference type="PROSITE" id="PS50240"/>
    </source>
</evidence>
<feature type="chain" id="PRO_5004281907" evidence="5">
    <location>
        <begin position="27"/>
        <end position="259"/>
    </location>
</feature>
<dbReference type="Pfam" id="PF00089">
    <property type="entry name" value="Trypsin"/>
    <property type="match status" value="1"/>
</dbReference>
<dbReference type="PANTHER" id="PTHR24276">
    <property type="entry name" value="POLYSERASE-RELATED"/>
    <property type="match status" value="1"/>
</dbReference>
<dbReference type="Gene3D" id="2.40.10.10">
    <property type="entry name" value="Trypsin-like serine proteases"/>
    <property type="match status" value="1"/>
</dbReference>
<keyword evidence="3" id="KW-0720">Serine protease</keyword>
<dbReference type="VEuPathDB" id="VectorBase:SSCA002306"/>
<keyword evidence="5" id="KW-0732">Signal</keyword>
<dbReference type="SMART" id="SM00020">
    <property type="entry name" value="Tryp_SPc"/>
    <property type="match status" value="1"/>
</dbReference>
<dbReference type="AlphaFoldDB" id="Q6VPT4"/>
<feature type="signal peptide" evidence="5">
    <location>
        <begin position="1"/>
        <end position="26"/>
    </location>
</feature>
<keyword evidence="4" id="KW-1015">Disulfide bond</keyword>
<sequence>MFCSPFGVNLLFIFCFSAILISPSIAIIGGKSSNITDEPWTVAIYLQNNYTCGGSIIDPNYVLTAAQCVHGETRSDISILYGTADLLLGGNFTFAKNIYYLRYRPETFDNNIALIETTAKMHLDDITSKAIKLPTIEFDPEAGTQVLVSGWGDPDPAQAIWFGSLTDANLTVIGRSQCQQQYKEIGKGPYVNYQVFCAGGAQGGNVSIESHDAGDPAVQNSMLVGVASYPKGYEPEFPSIFTRVGAFVTWIEQIIGKSQ</sequence>
<accession>Q6VPT4</accession>
<dbReference type="InterPro" id="IPR001254">
    <property type="entry name" value="Trypsin_dom"/>
</dbReference>
<dbReference type="InterPro" id="IPR043504">
    <property type="entry name" value="Peptidase_S1_PA_chymotrypsin"/>
</dbReference>
<dbReference type="PANTHER" id="PTHR24276:SF91">
    <property type="entry name" value="AT26814P-RELATED"/>
    <property type="match status" value="1"/>
</dbReference>
<keyword evidence="2" id="KW-0378">Hydrolase</keyword>
<dbReference type="InterPro" id="IPR050430">
    <property type="entry name" value="Peptidase_S1"/>
</dbReference>
<dbReference type="SUPFAM" id="SSF50494">
    <property type="entry name" value="Trypsin-like serine proteases"/>
    <property type="match status" value="1"/>
</dbReference>
<dbReference type="InterPro" id="IPR009003">
    <property type="entry name" value="Peptidase_S1_PA"/>
</dbReference>
<name>Q6VPT4_SARSC</name>
<evidence type="ECO:0000256" key="5">
    <source>
        <dbReference type="SAM" id="SignalP"/>
    </source>
</evidence>
<proteinExistence type="evidence at transcript level"/>
<dbReference type="CDD" id="cd00190">
    <property type="entry name" value="Tryp_SPc"/>
    <property type="match status" value="1"/>
</dbReference>